<feature type="domain" description="HTH marR-type" evidence="4">
    <location>
        <begin position="25"/>
        <end position="161"/>
    </location>
</feature>
<dbReference type="InterPro" id="IPR036388">
    <property type="entry name" value="WH-like_DNA-bd_sf"/>
</dbReference>
<reference evidence="5 6" key="1">
    <citation type="submission" date="2017-11" db="EMBL/GenBank/DDBJ databases">
        <title>Genomic Encyclopedia of Archaeal and Bacterial Type Strains, Phase II (KMG-II): From Individual Species to Whole Genera.</title>
        <authorList>
            <person name="Goeker M."/>
        </authorList>
    </citation>
    <scope>NUCLEOTIDE SEQUENCE [LARGE SCALE GENOMIC DNA]</scope>
    <source>
        <strain evidence="5 6">DSM 25625</strain>
    </source>
</reference>
<dbReference type="PANTHER" id="PTHR33164:SF43">
    <property type="entry name" value="HTH-TYPE TRANSCRIPTIONAL REPRESSOR YETL"/>
    <property type="match status" value="1"/>
</dbReference>
<dbReference type="PROSITE" id="PS01117">
    <property type="entry name" value="HTH_MARR_1"/>
    <property type="match status" value="1"/>
</dbReference>
<dbReference type="RefSeq" id="WP_100343975.1">
    <property type="nucleotide sequence ID" value="NZ_PGFB01000002.1"/>
</dbReference>
<protein>
    <submittedName>
        <fullName evidence="5">DNA-binding MarR family transcriptional regulator</fullName>
    </submittedName>
</protein>
<dbReference type="SUPFAM" id="SSF46785">
    <property type="entry name" value="Winged helix' DNA-binding domain"/>
    <property type="match status" value="1"/>
</dbReference>
<dbReference type="AlphaFoldDB" id="A0A2M9BZH2"/>
<organism evidence="5 6">
    <name type="scientific">Compostimonas suwonensis</name>
    <dbReference type="NCBI Taxonomy" id="1048394"/>
    <lineage>
        <taxon>Bacteria</taxon>
        <taxon>Bacillati</taxon>
        <taxon>Actinomycetota</taxon>
        <taxon>Actinomycetes</taxon>
        <taxon>Micrococcales</taxon>
        <taxon>Microbacteriaceae</taxon>
        <taxon>Compostimonas</taxon>
    </lineage>
</organism>
<dbReference type="EMBL" id="PGFB01000002">
    <property type="protein sequence ID" value="PJJ63483.1"/>
    <property type="molecule type" value="Genomic_DNA"/>
</dbReference>
<dbReference type="Proteomes" id="UP000230161">
    <property type="component" value="Unassembled WGS sequence"/>
</dbReference>
<keyword evidence="1" id="KW-0805">Transcription regulation</keyword>
<dbReference type="InterPro" id="IPR023187">
    <property type="entry name" value="Tscrpt_reg_MarR-type_CS"/>
</dbReference>
<dbReference type="SMART" id="SM00347">
    <property type="entry name" value="HTH_MARR"/>
    <property type="match status" value="1"/>
</dbReference>
<evidence type="ECO:0000256" key="1">
    <source>
        <dbReference type="ARBA" id="ARBA00023015"/>
    </source>
</evidence>
<dbReference type="Pfam" id="PF12802">
    <property type="entry name" value="MarR_2"/>
    <property type="match status" value="1"/>
</dbReference>
<dbReference type="OrthoDB" id="162531at2"/>
<gene>
    <name evidence="5" type="ORF">CLV54_1151</name>
</gene>
<dbReference type="GO" id="GO:0003700">
    <property type="term" value="F:DNA-binding transcription factor activity"/>
    <property type="evidence" value="ECO:0007669"/>
    <property type="project" value="InterPro"/>
</dbReference>
<proteinExistence type="predicted"/>
<comment type="caution">
    <text evidence="5">The sequence shown here is derived from an EMBL/GenBank/DDBJ whole genome shotgun (WGS) entry which is preliminary data.</text>
</comment>
<keyword evidence="6" id="KW-1185">Reference proteome</keyword>
<evidence type="ECO:0000313" key="6">
    <source>
        <dbReference type="Proteomes" id="UP000230161"/>
    </source>
</evidence>
<evidence type="ECO:0000313" key="5">
    <source>
        <dbReference type="EMBL" id="PJJ63483.1"/>
    </source>
</evidence>
<keyword evidence="2 5" id="KW-0238">DNA-binding</keyword>
<dbReference type="InterPro" id="IPR036390">
    <property type="entry name" value="WH_DNA-bd_sf"/>
</dbReference>
<dbReference type="Gene3D" id="1.10.10.10">
    <property type="entry name" value="Winged helix-like DNA-binding domain superfamily/Winged helix DNA-binding domain"/>
    <property type="match status" value="1"/>
</dbReference>
<dbReference type="GO" id="GO:0006950">
    <property type="term" value="P:response to stress"/>
    <property type="evidence" value="ECO:0007669"/>
    <property type="project" value="TreeGrafter"/>
</dbReference>
<evidence type="ECO:0000259" key="4">
    <source>
        <dbReference type="PROSITE" id="PS50995"/>
    </source>
</evidence>
<keyword evidence="3" id="KW-0804">Transcription</keyword>
<accession>A0A2M9BZH2</accession>
<name>A0A2M9BZH2_9MICO</name>
<dbReference type="PROSITE" id="PS50995">
    <property type="entry name" value="HTH_MARR_2"/>
    <property type="match status" value="1"/>
</dbReference>
<dbReference type="InterPro" id="IPR039422">
    <property type="entry name" value="MarR/SlyA-like"/>
</dbReference>
<dbReference type="GO" id="GO:0003677">
    <property type="term" value="F:DNA binding"/>
    <property type="evidence" value="ECO:0007669"/>
    <property type="project" value="UniProtKB-KW"/>
</dbReference>
<dbReference type="PANTHER" id="PTHR33164">
    <property type="entry name" value="TRANSCRIPTIONAL REGULATOR, MARR FAMILY"/>
    <property type="match status" value="1"/>
</dbReference>
<dbReference type="InterPro" id="IPR000835">
    <property type="entry name" value="HTH_MarR-typ"/>
</dbReference>
<evidence type="ECO:0000256" key="3">
    <source>
        <dbReference type="ARBA" id="ARBA00023163"/>
    </source>
</evidence>
<evidence type="ECO:0000256" key="2">
    <source>
        <dbReference type="ARBA" id="ARBA00023125"/>
    </source>
</evidence>
<sequence>MADVDNSAGPEGRYWYDDDTATGRAVEVLQALRRFHQADTTMRQQLSTDMDMNETDLRALRELIAAEAVGRSVSPKDLTRAIGISSAATAKLLARLVGSGHIRREPSPRDRRAQLLFATPAAHQEVRTTLSAMHTRMLAAAARLDAHEQASVIAFLDDLSEAVSIEREPSPS</sequence>